<organism evidence="2 3">
    <name type="scientific">Alteromonas macleodii</name>
    <name type="common">Pseudoalteromonas macleodii</name>
    <dbReference type="NCBI Taxonomy" id="28108"/>
    <lineage>
        <taxon>Bacteria</taxon>
        <taxon>Pseudomonadati</taxon>
        <taxon>Pseudomonadota</taxon>
        <taxon>Gammaproteobacteria</taxon>
        <taxon>Alteromonadales</taxon>
        <taxon>Alteromonadaceae</taxon>
        <taxon>Alteromonas/Salinimonas group</taxon>
        <taxon>Alteromonas</taxon>
    </lineage>
</organism>
<evidence type="ECO:0000313" key="3">
    <source>
        <dbReference type="Proteomes" id="UP000063991"/>
    </source>
</evidence>
<name>A0A126Q1P3_ALTMA</name>
<evidence type="ECO:0000313" key="2">
    <source>
        <dbReference type="EMBL" id="AMJ99184.1"/>
    </source>
</evidence>
<dbReference type="OrthoDB" id="1425928at2"/>
<dbReference type="Proteomes" id="UP000063991">
    <property type="component" value="Chromosome"/>
</dbReference>
<dbReference type="AlphaFoldDB" id="A0A126Q1P3"/>
<evidence type="ECO:0000259" key="1">
    <source>
        <dbReference type="Pfam" id="PF04230"/>
    </source>
</evidence>
<accession>A0A126Q1P3</accession>
<feature type="domain" description="Polysaccharide pyruvyl transferase" evidence="1">
    <location>
        <begin position="130"/>
        <end position="325"/>
    </location>
</feature>
<sequence>MKDLIIYGAFDRYNYGDNLMPLLFELYLNRSYSHLLDEYHIKFAAINKSDLSRYGCLKTEKFTSVVKSANRGSVIVIIGGEVVGSTKESLLLHSFENPLIYKIVARLKWDYPKIYNIVSRVLFHNVAPYPYMPCIKDIPNIFNTVGGRFVGEKNTENQMYRSLKNSLFISTRDKRTQGSMKSFVEARIAPDSVFIISSLISDEFLCSKIQSELISLKNEQYAVFQCSPLKIQEDHQAISQAIKLIYEKFGTKVVLLPIGYASGHDDFDILSEIHELLPNETRLLYQLTVWEIMYVIKQSSIFYGTSLHGIITAMAFSVPHFAINPSIEKLKAFIEDWTIAPFNKAIKLNEVKKTLYEAYDEDELKSNSTRLSELVNEHYTSLFSKL</sequence>
<dbReference type="PANTHER" id="PTHR36836:SF1">
    <property type="entry name" value="COLANIC ACID BIOSYNTHESIS PROTEIN WCAK"/>
    <property type="match status" value="1"/>
</dbReference>
<gene>
    <name evidence="2" type="ORF">AVL55_14080</name>
</gene>
<protein>
    <recommendedName>
        <fullName evidence="1">Polysaccharide pyruvyl transferase domain-containing protein</fullName>
    </recommendedName>
</protein>
<dbReference type="RefSeq" id="WP_061095547.1">
    <property type="nucleotide sequence ID" value="NZ_CP014323.1"/>
</dbReference>
<reference evidence="2 3" key="1">
    <citation type="submission" date="2015-12" db="EMBL/GenBank/DDBJ databases">
        <authorList>
            <person name="Shamseldin A."/>
            <person name="Moawad H."/>
            <person name="Abd El-Rahim W.M."/>
            <person name="Sadowsky M.J."/>
        </authorList>
    </citation>
    <scope>NUCLEOTIDE SEQUENCE [LARGE SCALE GENOMIC DNA]</scope>
    <source>
        <strain evidence="2 3">D7</strain>
    </source>
</reference>
<dbReference type="InterPro" id="IPR007345">
    <property type="entry name" value="Polysacch_pyruvyl_Trfase"/>
</dbReference>
<dbReference type="PANTHER" id="PTHR36836">
    <property type="entry name" value="COLANIC ACID BIOSYNTHESIS PROTEIN WCAK"/>
    <property type="match status" value="1"/>
</dbReference>
<proteinExistence type="predicted"/>
<dbReference type="Pfam" id="PF04230">
    <property type="entry name" value="PS_pyruv_trans"/>
    <property type="match status" value="1"/>
</dbReference>
<dbReference type="EMBL" id="CP014323">
    <property type="protein sequence ID" value="AMJ99184.1"/>
    <property type="molecule type" value="Genomic_DNA"/>
</dbReference>